<feature type="transmembrane region" description="Helical" evidence="2">
    <location>
        <begin position="85"/>
        <end position="112"/>
    </location>
</feature>
<keyword evidence="2" id="KW-0472">Membrane</keyword>
<sequence length="149" mass="16448">MKPCALRHGGALDHFSRASLSPVSYVPRLWGHDMDHESTIDVGSLFDPIELDVEDAGPDLPPVPPGQRREPPRRRPPRRPPNDDVIFTPAWTALGIVLMLLMGSVKLLTFWLASQGGLTTVILVSTLFALFFLGPFIAGSVWLGRLRRS</sequence>
<evidence type="ECO:0000256" key="2">
    <source>
        <dbReference type="SAM" id="Phobius"/>
    </source>
</evidence>
<feature type="region of interest" description="Disordered" evidence="1">
    <location>
        <begin position="54"/>
        <end position="82"/>
    </location>
</feature>
<dbReference type="AlphaFoldDB" id="E0XQC5"/>
<accession>E0XQC5</accession>
<evidence type="ECO:0000313" key="3">
    <source>
        <dbReference type="EMBL" id="ADI16616.1"/>
    </source>
</evidence>
<evidence type="ECO:0000256" key="1">
    <source>
        <dbReference type="SAM" id="MobiDB-lite"/>
    </source>
</evidence>
<keyword evidence="2" id="KW-0812">Transmembrane</keyword>
<protein>
    <submittedName>
        <fullName evidence="3">Uncharacterized protein</fullName>
    </submittedName>
</protein>
<keyword evidence="2" id="KW-1133">Transmembrane helix</keyword>
<reference evidence="3" key="1">
    <citation type="journal article" date="2011" name="Environ. Microbiol.">
        <title>Time-series analyses of Monterey Bay coastal microbial picoplankton using a 'genome proxy' microarray.</title>
        <authorList>
            <person name="Rich V.I."/>
            <person name="Pham V.D."/>
            <person name="Eppley J."/>
            <person name="Shi Y."/>
            <person name="DeLong E.F."/>
        </authorList>
    </citation>
    <scope>NUCLEOTIDE SEQUENCE</scope>
</reference>
<feature type="transmembrane region" description="Helical" evidence="2">
    <location>
        <begin position="118"/>
        <end position="143"/>
    </location>
</feature>
<name>E0XQC5_9DELT</name>
<proteinExistence type="predicted"/>
<organism evidence="3">
    <name type="scientific">uncultured delta proteobacterium HF0010_01J10</name>
    <dbReference type="NCBI Taxonomy" id="710820"/>
    <lineage>
        <taxon>Bacteria</taxon>
        <taxon>Deltaproteobacteria</taxon>
        <taxon>environmental samples</taxon>
    </lineage>
</organism>
<dbReference type="EMBL" id="GU474842">
    <property type="protein sequence ID" value="ADI16616.1"/>
    <property type="molecule type" value="Genomic_DNA"/>
</dbReference>